<dbReference type="AlphaFoldDB" id="A0A9Q3JKV7"/>
<protein>
    <submittedName>
        <fullName evidence="2">Uncharacterized protein</fullName>
    </submittedName>
</protein>
<dbReference type="Proteomes" id="UP000765509">
    <property type="component" value="Unassembled WGS sequence"/>
</dbReference>
<sequence>MRPKGANWKFALASNSRYVKMAINHLSPLKAQSVASGGHQRQPHTNPGPPLSTPGESSPIHEPNPCRTVAKFIYVITYHYSPFYLIHSMVEIPRINSVIESKVTRPSTQF</sequence>
<comment type="caution">
    <text evidence="2">The sequence shown here is derived from an EMBL/GenBank/DDBJ whole genome shotgun (WGS) entry which is preliminary data.</text>
</comment>
<name>A0A9Q3JKV7_9BASI</name>
<evidence type="ECO:0000256" key="1">
    <source>
        <dbReference type="SAM" id="MobiDB-lite"/>
    </source>
</evidence>
<accession>A0A9Q3JKV7</accession>
<evidence type="ECO:0000313" key="2">
    <source>
        <dbReference type="EMBL" id="MBW0565073.1"/>
    </source>
</evidence>
<dbReference type="EMBL" id="AVOT02076813">
    <property type="protein sequence ID" value="MBW0565073.1"/>
    <property type="molecule type" value="Genomic_DNA"/>
</dbReference>
<keyword evidence="3" id="KW-1185">Reference proteome</keyword>
<organism evidence="2 3">
    <name type="scientific">Austropuccinia psidii MF-1</name>
    <dbReference type="NCBI Taxonomy" id="1389203"/>
    <lineage>
        <taxon>Eukaryota</taxon>
        <taxon>Fungi</taxon>
        <taxon>Dikarya</taxon>
        <taxon>Basidiomycota</taxon>
        <taxon>Pucciniomycotina</taxon>
        <taxon>Pucciniomycetes</taxon>
        <taxon>Pucciniales</taxon>
        <taxon>Sphaerophragmiaceae</taxon>
        <taxon>Austropuccinia</taxon>
    </lineage>
</organism>
<reference evidence="2" key="1">
    <citation type="submission" date="2021-03" db="EMBL/GenBank/DDBJ databases">
        <title>Draft genome sequence of rust myrtle Austropuccinia psidii MF-1, a brazilian biotype.</title>
        <authorList>
            <person name="Quecine M.C."/>
            <person name="Pachon D.M.R."/>
            <person name="Bonatelli M.L."/>
            <person name="Correr F.H."/>
            <person name="Franceschini L.M."/>
            <person name="Leite T.F."/>
            <person name="Margarido G.R.A."/>
            <person name="Almeida C.A."/>
            <person name="Ferrarezi J.A."/>
            <person name="Labate C.A."/>
        </authorList>
    </citation>
    <scope>NUCLEOTIDE SEQUENCE</scope>
    <source>
        <strain evidence="2">MF-1</strain>
    </source>
</reference>
<evidence type="ECO:0000313" key="3">
    <source>
        <dbReference type="Proteomes" id="UP000765509"/>
    </source>
</evidence>
<gene>
    <name evidence="2" type="ORF">O181_104788</name>
</gene>
<feature type="region of interest" description="Disordered" evidence="1">
    <location>
        <begin position="30"/>
        <end position="63"/>
    </location>
</feature>
<proteinExistence type="predicted"/>